<dbReference type="InterPro" id="IPR038591">
    <property type="entry name" value="NolW-like_sf"/>
</dbReference>
<dbReference type="InterPro" id="IPR005644">
    <property type="entry name" value="NolW-like"/>
</dbReference>
<keyword evidence="3" id="KW-0732">Signal</keyword>
<dbReference type="GO" id="GO:0009306">
    <property type="term" value="P:protein secretion"/>
    <property type="evidence" value="ECO:0007669"/>
    <property type="project" value="InterPro"/>
</dbReference>
<dbReference type="PRINTS" id="PR00811">
    <property type="entry name" value="BCTERIALGSPD"/>
</dbReference>
<keyword evidence="4" id="KW-0472">Membrane</keyword>
<dbReference type="PANTHER" id="PTHR30332">
    <property type="entry name" value="PROBABLE GENERAL SECRETION PATHWAY PROTEIN D"/>
    <property type="match status" value="1"/>
</dbReference>
<dbReference type="InterPro" id="IPR004846">
    <property type="entry name" value="T2SS/T3SS_dom"/>
</dbReference>
<dbReference type="Pfam" id="PF00263">
    <property type="entry name" value="Secretin"/>
    <property type="match status" value="1"/>
</dbReference>
<dbReference type="InterPro" id="IPR011662">
    <property type="entry name" value="Secretin/TonB_short_N"/>
</dbReference>
<sequence>MHKKRRGFREKMAFILAILVVAAIFFISLSAASWGEDAGDTFLPSEVIISLNVKGEELCNVLRLIAEKTGLNIVINERVRGKITLRLEDVKLFQALDALLEGTGCGYKEKDGIILILPQEELLEERVAEVILLEYSKAEEMAEICQPLLSSSGAMNIDPWANALILTDISENVKRIKEVVTKLDIEFLKEKRFQLKYVGTIEIEEKNILYEALRNMVKEPESFFIEGLSNSVYVTASPSTIKKVEDYLKRADVKPKRIMIKAEFIEVRLDALKDIGINWRWEGAYEGYPLGATVGHEYESSTFSTPATGMGIIFGTAKEALRGVINMLVTEGKANVLSSPNIVTLDGQEAKIFVGDKYPYITKTYVEEEWKETTQFYEVGATLLVTPYLREGGVIMDLQPQVNEISGAPPSPGAPPIIGVREAKTQIRVNDGETIIIGGLLRDIEIESMEGTPLLSRIPFLNLLFSSGFCFP</sequence>
<evidence type="ECO:0000256" key="7">
    <source>
        <dbReference type="RuleBase" id="RU004004"/>
    </source>
</evidence>
<dbReference type="Gene3D" id="3.30.1370.120">
    <property type="match status" value="1"/>
</dbReference>
<protein>
    <recommendedName>
        <fullName evidence="8">Secretin/TonB short N-terminal domain-containing protein</fullName>
    </recommendedName>
</protein>
<dbReference type="AlphaFoldDB" id="A0A523S135"/>
<keyword evidence="2 7" id="KW-0813">Transport</keyword>
<evidence type="ECO:0000256" key="2">
    <source>
        <dbReference type="ARBA" id="ARBA00022448"/>
    </source>
</evidence>
<proteinExistence type="inferred from homology"/>
<evidence type="ECO:0000256" key="4">
    <source>
        <dbReference type="ARBA" id="ARBA00023136"/>
    </source>
</evidence>
<name>A0A523S135_UNCAE</name>
<reference evidence="9 10" key="1">
    <citation type="submission" date="2019-03" db="EMBL/GenBank/DDBJ databases">
        <title>Metabolic potential of uncultured bacteria and archaea associated with petroleum seepage in deep-sea sediments.</title>
        <authorList>
            <person name="Dong X."/>
            <person name="Hubert C."/>
        </authorList>
    </citation>
    <scope>NUCLEOTIDE SEQUENCE [LARGE SCALE GENOMIC DNA]</scope>
    <source>
        <strain evidence="9">E44_bin7</strain>
    </source>
</reference>
<organism evidence="9 10">
    <name type="scientific">Aerophobetes bacterium</name>
    <dbReference type="NCBI Taxonomy" id="2030807"/>
    <lineage>
        <taxon>Bacteria</taxon>
        <taxon>Candidatus Aerophobota</taxon>
    </lineage>
</organism>
<evidence type="ECO:0000313" key="10">
    <source>
        <dbReference type="Proteomes" id="UP000316360"/>
    </source>
</evidence>
<evidence type="ECO:0000256" key="6">
    <source>
        <dbReference type="RuleBase" id="RU004003"/>
    </source>
</evidence>
<dbReference type="PANTHER" id="PTHR30332:SF24">
    <property type="entry name" value="SECRETIN GSPD-RELATED"/>
    <property type="match status" value="1"/>
</dbReference>
<evidence type="ECO:0000259" key="8">
    <source>
        <dbReference type="SMART" id="SM00965"/>
    </source>
</evidence>
<comment type="caution">
    <text evidence="9">The sequence shown here is derived from an EMBL/GenBank/DDBJ whole genome shotgun (WGS) entry which is preliminary data.</text>
</comment>
<dbReference type="InterPro" id="IPR001775">
    <property type="entry name" value="GspD/PilQ"/>
</dbReference>
<dbReference type="Gene3D" id="3.30.1370.130">
    <property type="match status" value="1"/>
</dbReference>
<evidence type="ECO:0000313" key="9">
    <source>
        <dbReference type="EMBL" id="TET11714.1"/>
    </source>
</evidence>
<gene>
    <name evidence="9" type="ORF">E3J84_02555</name>
</gene>
<dbReference type="Proteomes" id="UP000316360">
    <property type="component" value="Unassembled WGS sequence"/>
</dbReference>
<dbReference type="InterPro" id="IPR050810">
    <property type="entry name" value="Bact_Secretion_Sys_Channel"/>
</dbReference>
<keyword evidence="5" id="KW-0998">Cell outer membrane</keyword>
<dbReference type="GO" id="GO:0009279">
    <property type="term" value="C:cell outer membrane"/>
    <property type="evidence" value="ECO:0007669"/>
    <property type="project" value="UniProtKB-SubCell"/>
</dbReference>
<comment type="similarity">
    <text evidence="6">Belongs to the bacterial secretin family.</text>
</comment>
<evidence type="ECO:0000256" key="1">
    <source>
        <dbReference type="ARBA" id="ARBA00004370"/>
    </source>
</evidence>
<evidence type="ECO:0000256" key="5">
    <source>
        <dbReference type="ARBA" id="ARBA00023237"/>
    </source>
</evidence>
<dbReference type="SMART" id="SM00965">
    <property type="entry name" value="STN"/>
    <property type="match status" value="1"/>
</dbReference>
<evidence type="ECO:0000256" key="3">
    <source>
        <dbReference type="ARBA" id="ARBA00022729"/>
    </source>
</evidence>
<dbReference type="PRINTS" id="PR01032">
    <property type="entry name" value="PHAGEIV"/>
</dbReference>
<dbReference type="GO" id="GO:0015627">
    <property type="term" value="C:type II protein secretion system complex"/>
    <property type="evidence" value="ECO:0007669"/>
    <property type="project" value="TreeGrafter"/>
</dbReference>
<accession>A0A523S135</accession>
<dbReference type="EMBL" id="SOKJ01000132">
    <property type="protein sequence ID" value="TET11714.1"/>
    <property type="molecule type" value="Genomic_DNA"/>
</dbReference>
<dbReference type="Pfam" id="PF07660">
    <property type="entry name" value="STN"/>
    <property type="match status" value="1"/>
</dbReference>
<comment type="subcellular location">
    <subcellularLocation>
        <location evidence="7">Cell outer membrane</location>
    </subcellularLocation>
    <subcellularLocation>
        <location evidence="1">Membrane</location>
    </subcellularLocation>
</comment>
<dbReference type="Pfam" id="PF03958">
    <property type="entry name" value="Secretin_N"/>
    <property type="match status" value="1"/>
</dbReference>
<feature type="domain" description="Secretin/TonB short N-terminal" evidence="8">
    <location>
        <begin position="71"/>
        <end position="119"/>
    </location>
</feature>